<dbReference type="SUPFAM" id="SSF47226">
    <property type="entry name" value="Histidine-containing phosphotransfer domain, HPT domain"/>
    <property type="match status" value="1"/>
</dbReference>
<dbReference type="RefSeq" id="WP_189447256.1">
    <property type="nucleotide sequence ID" value="NZ_BMXY01000001.1"/>
</dbReference>
<feature type="transmembrane region" description="Helical" evidence="8">
    <location>
        <begin position="51"/>
        <end position="72"/>
    </location>
</feature>
<comment type="caution">
    <text evidence="5">Lacks conserved residue(s) required for the propagation of feature annotation.</text>
</comment>
<dbReference type="CDD" id="cd00082">
    <property type="entry name" value="HisKA"/>
    <property type="match status" value="1"/>
</dbReference>
<evidence type="ECO:0000313" key="11">
    <source>
        <dbReference type="EMBL" id="GGZ57754.1"/>
    </source>
</evidence>
<comment type="catalytic activity">
    <reaction evidence="1">
        <text>ATP + protein L-histidine = ADP + protein N-phospho-L-histidine.</text>
        <dbReference type="EC" id="2.7.13.3"/>
    </reaction>
</comment>
<evidence type="ECO:0000256" key="6">
    <source>
        <dbReference type="PROSITE-ProRule" id="PRU00169"/>
    </source>
</evidence>
<evidence type="ECO:0000259" key="10">
    <source>
        <dbReference type="PROSITE" id="PS50894"/>
    </source>
</evidence>
<dbReference type="InterPro" id="IPR011006">
    <property type="entry name" value="CheY-like_superfamily"/>
</dbReference>
<dbReference type="InterPro" id="IPR008207">
    <property type="entry name" value="Sig_transdc_His_kin_Hpt_dom"/>
</dbReference>
<dbReference type="InterPro" id="IPR003661">
    <property type="entry name" value="HisK_dim/P_dom"/>
</dbReference>
<sequence>MSALLRRVRGRFAARGDTEHGQALVRIGVLGVVLVYLLSGPSGMGRDGYANAVPMVLAGLLSGALILGWLFVAPARSDVRRAAGMVADYGLMAAVMIRAGEPLAWVYVLVMWVTIGNGLRFGRRYLAAAIAAALVSFGLVLALSPYWRANLPLGLGLLAALAAIPLYLMGLAEELRRTSIETHRESEAKSRLLAGIAQEFGAPLKRLAGSVEDLCKTSMDAAQRERLDAIRGTTRALQALVNEVGDIATPVADSTGASRAKARDSESVPGSLGEQGGCDSRGASSGNARDPAPLIGTGAAAPRSGVLGANVIAFGNPFLRHRSRVRSLHVLIADRDTAHRATIQRLLEKAGHRAACVAEDDDIAATLARTPFDLVIADVTTAAAFDRECDAAGVRTPLLVFADVPESEAFPPGEAAAVWRVLAKPASTTRLLDALAEIGSGGRHGSAPHSNMPGRVDDIEFDPAVLDELASIGMGEAFEREFIAECLADASRSLGLLAESASRSDWTQVREHANAIGGVAGNVGLTKLSRLAGEVVRAPDWQLAGEWRHHIATLRDRLEDGRRALDARLDRYGVGDPASRSD</sequence>
<evidence type="ECO:0000256" key="5">
    <source>
        <dbReference type="PROSITE-ProRule" id="PRU00110"/>
    </source>
</evidence>
<dbReference type="EC" id="2.7.13.3" evidence="2"/>
<feature type="domain" description="Response regulatory" evidence="9">
    <location>
        <begin position="329"/>
        <end position="439"/>
    </location>
</feature>
<reference evidence="12" key="1">
    <citation type="journal article" date="2019" name="Int. J. Syst. Evol. Microbiol.">
        <title>The Global Catalogue of Microorganisms (GCM) 10K type strain sequencing project: providing services to taxonomists for standard genome sequencing and annotation.</title>
        <authorList>
            <consortium name="The Broad Institute Genomics Platform"/>
            <consortium name="The Broad Institute Genome Sequencing Center for Infectious Disease"/>
            <person name="Wu L."/>
            <person name="Ma J."/>
        </authorList>
    </citation>
    <scope>NUCLEOTIDE SEQUENCE [LARGE SCALE GENOMIC DNA]</scope>
    <source>
        <strain evidence="12">KCTC 22558</strain>
    </source>
</reference>
<dbReference type="Proteomes" id="UP000643403">
    <property type="component" value="Unassembled WGS sequence"/>
</dbReference>
<dbReference type="SUPFAM" id="SSF52172">
    <property type="entry name" value="CheY-like"/>
    <property type="match status" value="1"/>
</dbReference>
<feature type="transmembrane region" description="Helical" evidence="8">
    <location>
        <begin position="103"/>
        <end position="119"/>
    </location>
</feature>
<dbReference type="Gene3D" id="1.10.287.130">
    <property type="match status" value="1"/>
</dbReference>
<evidence type="ECO:0000256" key="2">
    <source>
        <dbReference type="ARBA" id="ARBA00012438"/>
    </source>
</evidence>
<keyword evidence="8" id="KW-1133">Transmembrane helix</keyword>
<evidence type="ECO:0000256" key="7">
    <source>
        <dbReference type="SAM" id="MobiDB-lite"/>
    </source>
</evidence>
<evidence type="ECO:0000256" key="8">
    <source>
        <dbReference type="SAM" id="Phobius"/>
    </source>
</evidence>
<keyword evidence="8" id="KW-0472">Membrane</keyword>
<dbReference type="InterPro" id="IPR001789">
    <property type="entry name" value="Sig_transdc_resp-reg_receiver"/>
</dbReference>
<evidence type="ECO:0000256" key="3">
    <source>
        <dbReference type="ARBA" id="ARBA00022553"/>
    </source>
</evidence>
<dbReference type="InterPro" id="IPR036097">
    <property type="entry name" value="HisK_dim/P_sf"/>
</dbReference>
<feature type="transmembrane region" description="Helical" evidence="8">
    <location>
        <begin position="21"/>
        <end position="39"/>
    </location>
</feature>
<evidence type="ECO:0000259" key="9">
    <source>
        <dbReference type="PROSITE" id="PS50110"/>
    </source>
</evidence>
<dbReference type="EMBL" id="BMXY01000001">
    <property type="protein sequence ID" value="GGZ57754.1"/>
    <property type="molecule type" value="Genomic_DNA"/>
</dbReference>
<organism evidence="11 12">
    <name type="scientific">Cognatilysobacter xinjiangensis</name>
    <dbReference type="NCBI Taxonomy" id="546892"/>
    <lineage>
        <taxon>Bacteria</taxon>
        <taxon>Pseudomonadati</taxon>
        <taxon>Pseudomonadota</taxon>
        <taxon>Gammaproteobacteria</taxon>
        <taxon>Lysobacterales</taxon>
        <taxon>Lysobacteraceae</taxon>
        <taxon>Cognatilysobacter</taxon>
    </lineage>
</organism>
<dbReference type="Pfam" id="PF01627">
    <property type="entry name" value="Hpt"/>
    <property type="match status" value="1"/>
</dbReference>
<dbReference type="SMART" id="SM00073">
    <property type="entry name" value="HPT"/>
    <property type="match status" value="1"/>
</dbReference>
<dbReference type="Gene3D" id="3.40.50.2300">
    <property type="match status" value="1"/>
</dbReference>
<protein>
    <recommendedName>
        <fullName evidence="2">histidine kinase</fullName>
        <ecNumber evidence="2">2.7.13.3</ecNumber>
    </recommendedName>
</protein>
<dbReference type="PROSITE" id="PS50110">
    <property type="entry name" value="RESPONSE_REGULATORY"/>
    <property type="match status" value="1"/>
</dbReference>
<name>A0ABQ3BUA2_9GAMM</name>
<dbReference type="PROSITE" id="PS50894">
    <property type="entry name" value="HPT"/>
    <property type="match status" value="1"/>
</dbReference>
<feature type="transmembrane region" description="Helical" evidence="8">
    <location>
        <begin position="153"/>
        <end position="172"/>
    </location>
</feature>
<accession>A0ABQ3BUA2</accession>
<keyword evidence="4" id="KW-0902">Two-component regulatory system</keyword>
<dbReference type="PANTHER" id="PTHR45339:SF3">
    <property type="entry name" value="HISTIDINE KINASE"/>
    <property type="match status" value="1"/>
</dbReference>
<dbReference type="InterPro" id="IPR036641">
    <property type="entry name" value="HPT_dom_sf"/>
</dbReference>
<comment type="caution">
    <text evidence="11">The sequence shown here is derived from an EMBL/GenBank/DDBJ whole genome shotgun (WGS) entry which is preliminary data.</text>
</comment>
<dbReference type="Gene3D" id="1.20.120.160">
    <property type="entry name" value="HPT domain"/>
    <property type="match status" value="1"/>
</dbReference>
<keyword evidence="8" id="KW-0812">Transmembrane</keyword>
<keyword evidence="12" id="KW-1185">Reference proteome</keyword>
<feature type="modified residue" description="4-aspartylphosphate" evidence="6">
    <location>
        <position position="378"/>
    </location>
</feature>
<feature type="transmembrane region" description="Helical" evidence="8">
    <location>
        <begin position="126"/>
        <end position="147"/>
    </location>
</feature>
<feature type="domain" description="HPt" evidence="10">
    <location>
        <begin position="475"/>
        <end position="568"/>
    </location>
</feature>
<evidence type="ECO:0000256" key="1">
    <source>
        <dbReference type="ARBA" id="ARBA00000085"/>
    </source>
</evidence>
<gene>
    <name evidence="11" type="ORF">GCM10008101_09230</name>
</gene>
<proteinExistence type="predicted"/>
<evidence type="ECO:0000313" key="12">
    <source>
        <dbReference type="Proteomes" id="UP000643403"/>
    </source>
</evidence>
<dbReference type="PANTHER" id="PTHR45339">
    <property type="entry name" value="HYBRID SIGNAL TRANSDUCTION HISTIDINE KINASE J"/>
    <property type="match status" value="1"/>
</dbReference>
<dbReference type="SUPFAM" id="SSF47384">
    <property type="entry name" value="Homodimeric domain of signal transducing histidine kinase"/>
    <property type="match status" value="1"/>
</dbReference>
<feature type="region of interest" description="Disordered" evidence="7">
    <location>
        <begin position="252"/>
        <end position="296"/>
    </location>
</feature>
<evidence type="ECO:0000256" key="4">
    <source>
        <dbReference type="ARBA" id="ARBA00023012"/>
    </source>
</evidence>
<keyword evidence="3 6" id="KW-0597">Phosphoprotein</keyword>